<proteinExistence type="predicted"/>
<dbReference type="Proteomes" id="UP001482620">
    <property type="component" value="Unassembled WGS sequence"/>
</dbReference>
<reference evidence="1 2" key="1">
    <citation type="submission" date="2021-06" db="EMBL/GenBank/DDBJ databases">
        <authorList>
            <person name="Palmer J.M."/>
        </authorList>
    </citation>
    <scope>NUCLEOTIDE SEQUENCE [LARGE SCALE GENOMIC DNA]</scope>
    <source>
        <strain evidence="2">if_2019</strain>
        <tissue evidence="1">Muscle</tissue>
    </source>
</reference>
<evidence type="ECO:0000313" key="2">
    <source>
        <dbReference type="Proteomes" id="UP001482620"/>
    </source>
</evidence>
<sequence>MLSKHCSYWTAYGKIHMYTQSCAIHTHSGLSTTVLLPPTLVGSSAQSLNPVAVETLPLYTMAWRLHNVFLPLQLVAHTTTEWARSTPSRPPTLRSTLMKSFQTVTSDSSEPLGLWLPSRSEDIVLLTSLFLVKLHRLWKWESDVIVAKNQDKLNILKSFRSFSQSEVINSSK</sequence>
<evidence type="ECO:0000313" key="1">
    <source>
        <dbReference type="EMBL" id="MEQ2222318.1"/>
    </source>
</evidence>
<name>A0ABV0SP24_9TELE</name>
<keyword evidence="2" id="KW-1185">Reference proteome</keyword>
<accession>A0ABV0SP24</accession>
<comment type="caution">
    <text evidence="1">The sequence shown here is derived from an EMBL/GenBank/DDBJ whole genome shotgun (WGS) entry which is preliminary data.</text>
</comment>
<organism evidence="1 2">
    <name type="scientific">Ilyodon furcidens</name>
    <name type="common">goldbreast splitfin</name>
    <dbReference type="NCBI Taxonomy" id="33524"/>
    <lineage>
        <taxon>Eukaryota</taxon>
        <taxon>Metazoa</taxon>
        <taxon>Chordata</taxon>
        <taxon>Craniata</taxon>
        <taxon>Vertebrata</taxon>
        <taxon>Euteleostomi</taxon>
        <taxon>Actinopterygii</taxon>
        <taxon>Neopterygii</taxon>
        <taxon>Teleostei</taxon>
        <taxon>Neoteleostei</taxon>
        <taxon>Acanthomorphata</taxon>
        <taxon>Ovalentaria</taxon>
        <taxon>Atherinomorphae</taxon>
        <taxon>Cyprinodontiformes</taxon>
        <taxon>Goodeidae</taxon>
        <taxon>Ilyodon</taxon>
    </lineage>
</organism>
<protein>
    <submittedName>
        <fullName evidence="1">Uncharacterized protein</fullName>
    </submittedName>
</protein>
<dbReference type="EMBL" id="JAHRIQ010003008">
    <property type="protein sequence ID" value="MEQ2222318.1"/>
    <property type="molecule type" value="Genomic_DNA"/>
</dbReference>
<gene>
    <name evidence="1" type="ORF">ILYODFUR_024967</name>
</gene>